<dbReference type="SUPFAM" id="SSF55781">
    <property type="entry name" value="GAF domain-like"/>
    <property type="match status" value="1"/>
</dbReference>
<evidence type="ECO:0000259" key="4">
    <source>
        <dbReference type="PROSITE" id="PS51078"/>
    </source>
</evidence>
<keyword evidence="1" id="KW-0805">Transcription regulation</keyword>
<accession>A0ABP8S2T1</accession>
<gene>
    <name evidence="5" type="ORF">GCM10023175_65070</name>
</gene>
<dbReference type="InterPro" id="IPR001387">
    <property type="entry name" value="Cro/C1-type_HTH"/>
</dbReference>
<dbReference type="InterPro" id="IPR029016">
    <property type="entry name" value="GAF-like_dom_sf"/>
</dbReference>
<keyword evidence="3" id="KW-0804">Transcription</keyword>
<name>A0ABP8S2T1_9PSEU</name>
<protein>
    <recommendedName>
        <fullName evidence="4">IclR-ED domain-containing protein</fullName>
    </recommendedName>
</protein>
<dbReference type="InterPro" id="IPR050707">
    <property type="entry name" value="HTH_MetabolicPath_Reg"/>
</dbReference>
<evidence type="ECO:0000313" key="6">
    <source>
        <dbReference type="Proteomes" id="UP001501598"/>
    </source>
</evidence>
<dbReference type="InterPro" id="IPR014757">
    <property type="entry name" value="Tscrpt_reg_IclR_C"/>
</dbReference>
<dbReference type="CDD" id="cd00093">
    <property type="entry name" value="HTH_XRE"/>
    <property type="match status" value="1"/>
</dbReference>
<sequence>MLQRVADILSAVEAESGLSVRDLAERTGLHRSTVSRLSTGMVNHLMLARTAAGLKLGPRFRRTEPDRPDTVTRRLVFETLQDLRDVTGRTVRLARLRDRSIVYTDVLRGPVDLPRPPTIGTALTARSTAAGKVILAHIPGPATGTEDPTLRDELCEIRTSGLAVEWGAAAAGSGCVAACVIVDDAVFGAISVALADVEDVDRVGLAVRTAARGLARRLATVTASRERSEASS</sequence>
<reference evidence="6" key="1">
    <citation type="journal article" date="2019" name="Int. J. Syst. Evol. Microbiol.">
        <title>The Global Catalogue of Microorganisms (GCM) 10K type strain sequencing project: providing services to taxonomists for standard genome sequencing and annotation.</title>
        <authorList>
            <consortium name="The Broad Institute Genomics Platform"/>
            <consortium name="The Broad Institute Genome Sequencing Center for Infectious Disease"/>
            <person name="Wu L."/>
            <person name="Ma J."/>
        </authorList>
    </citation>
    <scope>NUCLEOTIDE SEQUENCE [LARGE SCALE GENOMIC DNA]</scope>
    <source>
        <strain evidence="6">JCM 17906</strain>
    </source>
</reference>
<dbReference type="Gene3D" id="3.30.450.40">
    <property type="match status" value="1"/>
</dbReference>
<dbReference type="Gene3D" id="1.10.10.10">
    <property type="entry name" value="Winged helix-like DNA-binding domain superfamily/Winged helix DNA-binding domain"/>
    <property type="match status" value="1"/>
</dbReference>
<dbReference type="Pfam" id="PF09339">
    <property type="entry name" value="HTH_IclR"/>
    <property type="match status" value="1"/>
</dbReference>
<evidence type="ECO:0000256" key="2">
    <source>
        <dbReference type="ARBA" id="ARBA00023125"/>
    </source>
</evidence>
<dbReference type="PROSITE" id="PS51078">
    <property type="entry name" value="ICLR_ED"/>
    <property type="match status" value="1"/>
</dbReference>
<dbReference type="PANTHER" id="PTHR30136">
    <property type="entry name" value="HELIX-TURN-HELIX TRANSCRIPTIONAL REGULATOR, ICLR FAMILY"/>
    <property type="match status" value="1"/>
</dbReference>
<keyword evidence="2" id="KW-0238">DNA-binding</keyword>
<dbReference type="EMBL" id="BAABGT010000114">
    <property type="protein sequence ID" value="GAA4558609.1"/>
    <property type="molecule type" value="Genomic_DNA"/>
</dbReference>
<proteinExistence type="predicted"/>
<dbReference type="PANTHER" id="PTHR30136:SF24">
    <property type="entry name" value="HTH-TYPE TRANSCRIPTIONAL REPRESSOR ALLR"/>
    <property type="match status" value="1"/>
</dbReference>
<dbReference type="Proteomes" id="UP001501598">
    <property type="component" value="Unassembled WGS sequence"/>
</dbReference>
<comment type="caution">
    <text evidence="5">The sequence shown here is derived from an EMBL/GenBank/DDBJ whole genome shotgun (WGS) entry which is preliminary data.</text>
</comment>
<evidence type="ECO:0000313" key="5">
    <source>
        <dbReference type="EMBL" id="GAA4558609.1"/>
    </source>
</evidence>
<organism evidence="5 6">
    <name type="scientific">Pseudonocardia xishanensis</name>
    <dbReference type="NCBI Taxonomy" id="630995"/>
    <lineage>
        <taxon>Bacteria</taxon>
        <taxon>Bacillati</taxon>
        <taxon>Actinomycetota</taxon>
        <taxon>Actinomycetes</taxon>
        <taxon>Pseudonocardiales</taxon>
        <taxon>Pseudonocardiaceae</taxon>
        <taxon>Pseudonocardia</taxon>
    </lineage>
</organism>
<feature type="domain" description="IclR-ED" evidence="4">
    <location>
        <begin position="52"/>
        <end position="220"/>
    </location>
</feature>
<dbReference type="InterPro" id="IPR005471">
    <property type="entry name" value="Tscrpt_reg_IclR_N"/>
</dbReference>
<evidence type="ECO:0000256" key="3">
    <source>
        <dbReference type="ARBA" id="ARBA00023163"/>
    </source>
</evidence>
<dbReference type="InterPro" id="IPR036388">
    <property type="entry name" value="WH-like_DNA-bd_sf"/>
</dbReference>
<keyword evidence="6" id="KW-1185">Reference proteome</keyword>
<evidence type="ECO:0000256" key="1">
    <source>
        <dbReference type="ARBA" id="ARBA00023015"/>
    </source>
</evidence>